<keyword evidence="1" id="KW-1133">Transmembrane helix</keyword>
<dbReference type="InterPro" id="IPR025672">
    <property type="entry name" value="Sigma_reg_C_dom"/>
</dbReference>
<dbReference type="Proteomes" id="UP000288623">
    <property type="component" value="Unassembled WGS sequence"/>
</dbReference>
<sequence length="280" mass="31771">MDTQKIILHAKQRAKWNTIIVLLTIILAISPIIYMLSITYYAANDRANNLIARTTALYALTDPAVDMNPTTVQTTISPLFNLTFEAELEEQYAGQDYTVGSYEAHYGLTTKTAEKIAMNYPTPADQQFPKYFTATDFQLDMKEIPDDKWITVFAIFNKNYTEDELQVFLRHNVSVLWSAVDTGLEEEILTSTADTYPLIGYPMTKSVDGEQTEESFLKQLERLAESPQQPIDLAAKKRLAYVKEHGISIYGGTLSLKGSALKKLMDMHLIQKFKLLQEDM</sequence>
<dbReference type="OrthoDB" id="2730366at2"/>
<dbReference type="EMBL" id="JTFC01000029">
    <property type="protein sequence ID" value="RUS56992.1"/>
    <property type="molecule type" value="Genomic_DNA"/>
</dbReference>
<dbReference type="Pfam" id="PF13791">
    <property type="entry name" value="Sigma_reg_C"/>
    <property type="match status" value="1"/>
</dbReference>
<keyword evidence="1" id="KW-0472">Membrane</keyword>
<protein>
    <recommendedName>
        <fullName evidence="2">Sigma factor regulator C-terminal domain-containing protein</fullName>
    </recommendedName>
</protein>
<keyword evidence="4" id="KW-1185">Reference proteome</keyword>
<comment type="caution">
    <text evidence="3">The sequence shown here is derived from an EMBL/GenBank/DDBJ whole genome shotgun (WGS) entry which is preliminary data.</text>
</comment>
<dbReference type="AlphaFoldDB" id="A0A433RUN8"/>
<feature type="domain" description="Sigma factor regulator C-terminal" evidence="2">
    <location>
        <begin position="141"/>
        <end position="273"/>
    </location>
</feature>
<evidence type="ECO:0000256" key="1">
    <source>
        <dbReference type="SAM" id="Phobius"/>
    </source>
</evidence>
<dbReference type="RefSeq" id="WP_126990409.1">
    <property type="nucleotide sequence ID" value="NZ_JTFC01000029.1"/>
</dbReference>
<keyword evidence="1" id="KW-0812">Transmembrane</keyword>
<gene>
    <name evidence="3" type="ORF">QI30_07945</name>
</gene>
<evidence type="ECO:0000313" key="3">
    <source>
        <dbReference type="EMBL" id="RUS56992.1"/>
    </source>
</evidence>
<evidence type="ECO:0000313" key="4">
    <source>
        <dbReference type="Proteomes" id="UP000288623"/>
    </source>
</evidence>
<accession>A0A433RUN8</accession>
<name>A0A433RUN8_9BACL</name>
<organism evidence="3 4">
    <name type="scientific">Candidatus Kurthia intestinigallinarum</name>
    <dbReference type="NCBI Taxonomy" id="1562256"/>
    <lineage>
        <taxon>Bacteria</taxon>
        <taxon>Bacillati</taxon>
        <taxon>Bacillota</taxon>
        <taxon>Bacilli</taxon>
        <taxon>Bacillales</taxon>
        <taxon>Caryophanaceae</taxon>
        <taxon>Kurthia</taxon>
    </lineage>
</organism>
<evidence type="ECO:0000259" key="2">
    <source>
        <dbReference type="Pfam" id="PF13791"/>
    </source>
</evidence>
<proteinExistence type="predicted"/>
<reference evidence="3 4" key="1">
    <citation type="submission" date="2014-11" db="EMBL/GenBank/DDBJ databases">
        <title>Genome sequence and analysis of novel Kurthia sp.</title>
        <authorList>
            <person name="Lawson J.N."/>
            <person name="Gonzalez J.E."/>
            <person name="Rinauldi L."/>
            <person name="Xuan Z."/>
            <person name="Firman A."/>
            <person name="Shaddox L."/>
            <person name="Trudeau A."/>
            <person name="Shah S."/>
            <person name="Reiman D."/>
        </authorList>
    </citation>
    <scope>NUCLEOTIDE SEQUENCE [LARGE SCALE GENOMIC DNA]</scope>
    <source>
        <strain evidence="3 4">3B1D</strain>
    </source>
</reference>
<feature type="transmembrane region" description="Helical" evidence="1">
    <location>
        <begin position="20"/>
        <end position="43"/>
    </location>
</feature>